<organism evidence="7 8">
    <name type="scientific">Cystobacter ferrugineus</name>
    <dbReference type="NCBI Taxonomy" id="83449"/>
    <lineage>
        <taxon>Bacteria</taxon>
        <taxon>Pseudomonadati</taxon>
        <taxon>Myxococcota</taxon>
        <taxon>Myxococcia</taxon>
        <taxon>Myxococcales</taxon>
        <taxon>Cystobacterineae</taxon>
        <taxon>Archangiaceae</taxon>
        <taxon>Cystobacter</taxon>
    </lineage>
</organism>
<proteinExistence type="inferred from homology"/>
<dbReference type="Proteomes" id="UP000182229">
    <property type="component" value="Unassembled WGS sequence"/>
</dbReference>
<dbReference type="STRING" id="83449.BON30_16830"/>
<dbReference type="PANTHER" id="PTHR46696:SF1">
    <property type="entry name" value="CYTOCHROME P450 YJIB-RELATED"/>
    <property type="match status" value="1"/>
</dbReference>
<evidence type="ECO:0008006" key="9">
    <source>
        <dbReference type="Google" id="ProtNLM"/>
    </source>
</evidence>
<evidence type="ECO:0000256" key="6">
    <source>
        <dbReference type="ARBA" id="ARBA00023033"/>
    </source>
</evidence>
<dbReference type="AlphaFoldDB" id="A0A1L9BAD2"/>
<sequence length="419" mass="47235">MISSQLGLGFTPLEPHFLENPFPFYARLRREAPVTFAPAFNFWLVSRYADVMTVLKDARHYSSRDTLRPPVALPREVMAILEPAGYTSDYPLLGDDPPAHTRLRALVGKAFNQARVNALEPRIRQLVGEHLDRLRDEEPRAEFISQLISPLAMSFMTELLGLPASSRERIKQWCDDEKLFFTPIPLEQHLRAARGVADFRRYLREFVEDRRKSPRDDLISSLLLARTEGDRPLDTDELVALTCVLVFAGHETSTNLLATALHHLLRHPGAWDGLRKDTYLVRNAIEETVRYDSPVVGMMRTTTEPVQLGGTALPEGARLFLLFASANRDEAVFEQGERFDIHRANAVRHLGLGHGIHYCVGASLGRLEAQLTLEGLLQRLPGLRLAPGESVTYLPNLVHRVPRQLLVEWGTRGAGPINR</sequence>
<dbReference type="FunFam" id="1.10.630.10:FF:000018">
    <property type="entry name" value="Cytochrome P450 monooxygenase"/>
    <property type="match status" value="1"/>
</dbReference>
<dbReference type="SUPFAM" id="SSF48264">
    <property type="entry name" value="Cytochrome P450"/>
    <property type="match status" value="1"/>
</dbReference>
<comment type="similarity">
    <text evidence="1">Belongs to the cytochrome P450 family.</text>
</comment>
<protein>
    <recommendedName>
        <fullName evidence="9">Cytochrome</fullName>
    </recommendedName>
</protein>
<dbReference type="PRINTS" id="PR00359">
    <property type="entry name" value="BP450"/>
</dbReference>
<dbReference type="Pfam" id="PF00067">
    <property type="entry name" value="p450"/>
    <property type="match status" value="1"/>
</dbReference>
<evidence type="ECO:0000313" key="8">
    <source>
        <dbReference type="Proteomes" id="UP000182229"/>
    </source>
</evidence>
<evidence type="ECO:0000256" key="1">
    <source>
        <dbReference type="ARBA" id="ARBA00010617"/>
    </source>
</evidence>
<name>A0A1L9BAD2_9BACT</name>
<dbReference type="Gene3D" id="1.10.630.10">
    <property type="entry name" value="Cytochrome P450"/>
    <property type="match status" value="1"/>
</dbReference>
<dbReference type="PANTHER" id="PTHR46696">
    <property type="entry name" value="P450, PUTATIVE (EUROFUNG)-RELATED"/>
    <property type="match status" value="1"/>
</dbReference>
<keyword evidence="4" id="KW-0560">Oxidoreductase</keyword>
<gene>
    <name evidence="7" type="ORF">BON30_16830</name>
</gene>
<keyword evidence="3" id="KW-0479">Metal-binding</keyword>
<dbReference type="RefSeq" id="WP_071899369.1">
    <property type="nucleotide sequence ID" value="NZ_MPIN01000004.1"/>
</dbReference>
<dbReference type="InterPro" id="IPR002397">
    <property type="entry name" value="Cyt_P450_B"/>
</dbReference>
<reference evidence="8" key="1">
    <citation type="submission" date="2016-11" db="EMBL/GenBank/DDBJ databases">
        <authorList>
            <person name="Shukria A."/>
            <person name="Stevens D.C."/>
        </authorList>
    </citation>
    <scope>NUCLEOTIDE SEQUENCE [LARGE SCALE GENOMIC DNA]</scope>
    <source>
        <strain evidence="8">Cbfe23</strain>
    </source>
</reference>
<evidence type="ECO:0000256" key="4">
    <source>
        <dbReference type="ARBA" id="ARBA00023002"/>
    </source>
</evidence>
<evidence type="ECO:0000313" key="7">
    <source>
        <dbReference type="EMBL" id="OJH39199.1"/>
    </source>
</evidence>
<keyword evidence="2" id="KW-0349">Heme</keyword>
<keyword evidence="8" id="KW-1185">Reference proteome</keyword>
<dbReference type="EMBL" id="MPIN01000004">
    <property type="protein sequence ID" value="OJH39199.1"/>
    <property type="molecule type" value="Genomic_DNA"/>
</dbReference>
<evidence type="ECO:0000256" key="2">
    <source>
        <dbReference type="ARBA" id="ARBA00022617"/>
    </source>
</evidence>
<keyword evidence="6" id="KW-0503">Monooxygenase</keyword>
<evidence type="ECO:0000256" key="3">
    <source>
        <dbReference type="ARBA" id="ARBA00022723"/>
    </source>
</evidence>
<reference evidence="7 8" key="2">
    <citation type="submission" date="2016-12" db="EMBL/GenBank/DDBJ databases">
        <title>Draft Genome Sequence of Cystobacter ferrugineus Strain Cbfe23.</title>
        <authorList>
            <person name="Akbar S."/>
            <person name="Dowd S.E."/>
            <person name="Stevens D.C."/>
        </authorList>
    </citation>
    <scope>NUCLEOTIDE SEQUENCE [LARGE SCALE GENOMIC DNA]</scope>
    <source>
        <strain evidence="7 8">Cbfe23</strain>
    </source>
</reference>
<dbReference type="InterPro" id="IPR001128">
    <property type="entry name" value="Cyt_P450"/>
</dbReference>
<dbReference type="GO" id="GO:0005506">
    <property type="term" value="F:iron ion binding"/>
    <property type="evidence" value="ECO:0007669"/>
    <property type="project" value="InterPro"/>
</dbReference>
<evidence type="ECO:0000256" key="5">
    <source>
        <dbReference type="ARBA" id="ARBA00023004"/>
    </source>
</evidence>
<dbReference type="InterPro" id="IPR036396">
    <property type="entry name" value="Cyt_P450_sf"/>
</dbReference>
<dbReference type="GO" id="GO:0016705">
    <property type="term" value="F:oxidoreductase activity, acting on paired donors, with incorporation or reduction of molecular oxygen"/>
    <property type="evidence" value="ECO:0007669"/>
    <property type="project" value="InterPro"/>
</dbReference>
<dbReference type="GO" id="GO:0020037">
    <property type="term" value="F:heme binding"/>
    <property type="evidence" value="ECO:0007669"/>
    <property type="project" value="InterPro"/>
</dbReference>
<comment type="caution">
    <text evidence="7">The sequence shown here is derived from an EMBL/GenBank/DDBJ whole genome shotgun (WGS) entry which is preliminary data.</text>
</comment>
<dbReference type="GO" id="GO:0004497">
    <property type="term" value="F:monooxygenase activity"/>
    <property type="evidence" value="ECO:0007669"/>
    <property type="project" value="UniProtKB-KW"/>
</dbReference>
<dbReference type="CDD" id="cd11078">
    <property type="entry name" value="CYP130-like"/>
    <property type="match status" value="1"/>
</dbReference>
<accession>A0A1L9BAD2</accession>
<keyword evidence="5" id="KW-0408">Iron</keyword>